<feature type="domain" description="RsdA/BaiN/AoA(So)-like insert" evidence="6">
    <location>
        <begin position="192"/>
        <end position="344"/>
    </location>
</feature>
<dbReference type="SUPFAM" id="SSF51905">
    <property type="entry name" value="FAD/NAD(P)-binding domain"/>
    <property type="match status" value="1"/>
</dbReference>
<evidence type="ECO:0000313" key="7">
    <source>
        <dbReference type="EMBL" id="SCC70862.1"/>
    </source>
</evidence>
<evidence type="ECO:0000256" key="1">
    <source>
        <dbReference type="ARBA" id="ARBA00001974"/>
    </source>
</evidence>
<dbReference type="InterPro" id="IPR023166">
    <property type="entry name" value="BaiN-like_dom_sf"/>
</dbReference>
<dbReference type="InterPro" id="IPR057661">
    <property type="entry name" value="RsdA/BaiN/AoA(So)_Rossmann"/>
</dbReference>
<dbReference type="Gene3D" id="2.40.30.10">
    <property type="entry name" value="Translation factors"/>
    <property type="match status" value="1"/>
</dbReference>
<dbReference type="AlphaFoldDB" id="A0A1C4GRS5"/>
<dbReference type="EMBL" id="FMBK01000001">
    <property type="protein sequence ID" value="SCC70862.1"/>
    <property type="molecule type" value="Genomic_DNA"/>
</dbReference>
<evidence type="ECO:0000259" key="5">
    <source>
        <dbReference type="Pfam" id="PF03486"/>
    </source>
</evidence>
<dbReference type="Gene3D" id="3.50.50.60">
    <property type="entry name" value="FAD/NAD(P)-binding domain"/>
    <property type="match status" value="1"/>
</dbReference>
<dbReference type="InterPro" id="IPR055178">
    <property type="entry name" value="RsdA/BaiN/AoA(So)-like_dom"/>
</dbReference>
<evidence type="ECO:0000256" key="3">
    <source>
        <dbReference type="ARBA" id="ARBA00022827"/>
    </source>
</evidence>
<dbReference type="InterPro" id="IPR036188">
    <property type="entry name" value="FAD/NAD-bd_sf"/>
</dbReference>
<dbReference type="PANTHER" id="PTHR42887:SF2">
    <property type="entry name" value="OS12G0638800 PROTEIN"/>
    <property type="match status" value="1"/>
</dbReference>
<accession>A0A1C4GRS5</accession>
<dbReference type="Proteomes" id="UP000243661">
    <property type="component" value="Unassembled WGS sequence"/>
</dbReference>
<evidence type="ECO:0008006" key="9">
    <source>
        <dbReference type="Google" id="ProtNLM"/>
    </source>
</evidence>
<evidence type="ECO:0000256" key="4">
    <source>
        <dbReference type="SAM" id="Phobius"/>
    </source>
</evidence>
<evidence type="ECO:0000313" key="8">
    <source>
        <dbReference type="Proteomes" id="UP000243661"/>
    </source>
</evidence>
<dbReference type="NCBIfam" id="TIGR00275">
    <property type="entry name" value="aminoacetone oxidase family FAD-binding enzyme"/>
    <property type="match status" value="1"/>
</dbReference>
<keyword evidence="4" id="KW-0472">Membrane</keyword>
<dbReference type="Gene3D" id="1.10.8.260">
    <property type="entry name" value="HI0933 insert domain-like"/>
    <property type="match status" value="1"/>
</dbReference>
<dbReference type="Pfam" id="PF22780">
    <property type="entry name" value="HI0933_like_1st"/>
    <property type="match status" value="1"/>
</dbReference>
<feature type="transmembrane region" description="Helical" evidence="4">
    <location>
        <begin position="6"/>
        <end position="25"/>
    </location>
</feature>
<dbReference type="PRINTS" id="PR00411">
    <property type="entry name" value="PNDRDTASEI"/>
</dbReference>
<dbReference type="InterPro" id="IPR004792">
    <property type="entry name" value="BaiN-like"/>
</dbReference>
<keyword evidence="4" id="KW-0812">Transmembrane</keyword>
<dbReference type="PRINTS" id="PR00368">
    <property type="entry name" value="FADPNR"/>
</dbReference>
<organism evidence="7 8">
    <name type="scientific">Acinetobacter albensis</name>
    <dbReference type="NCBI Taxonomy" id="1673609"/>
    <lineage>
        <taxon>Bacteria</taxon>
        <taxon>Pseudomonadati</taxon>
        <taxon>Pseudomonadota</taxon>
        <taxon>Gammaproteobacteria</taxon>
        <taxon>Moraxellales</taxon>
        <taxon>Moraxellaceae</taxon>
        <taxon>Acinetobacter</taxon>
    </lineage>
</organism>
<reference evidence="7 8" key="1">
    <citation type="submission" date="2016-08" db="EMBL/GenBank/DDBJ databases">
        <authorList>
            <person name="Seilhamer J.J."/>
        </authorList>
    </citation>
    <scope>NUCLEOTIDE SEQUENCE [LARGE SCALE GENOMIC DNA]</scope>
    <source>
        <strain evidence="7 8">ANC 4874</strain>
    </source>
</reference>
<keyword evidence="4" id="KW-1133">Transmembrane helix</keyword>
<name>A0A1C4GRS5_9GAMM</name>
<sequence>MSTNQYDVIVLGAGASGLMLAYMAAQRGRKVLVMEKANKVGKKILMSGGGKCNFTNLYVEPENFISHNPHFVISALTRYTNWDFIGLVCEHGIEYEERKHGQLFTLNGAKEILAMLLAECEKTGLVDIKTSCEVKNVSTLDDSNFQVSTSMGDFQSKSVVVATGGLSIPTLGGSGIGYEIAKQFGHHIYPTRAGLVPFTFSDQFKEVTTRLSGNAVDATLSNDLNSFTEALLFTHRGLSGPSSLQLSNYWQVGERFNINFLPSLDLIDLLKAKKISQPKVLLRTLLTEYLPKSVVLELQTLVWAEFADIAIGNLSDEKLEHIAQRLHHFEVKPSGTEGYRTAEVTLGGVDTTEVSSKTMESKKQQGLYFIGEILDVSGHLGGFNFQWAWASAHAASHYV</sequence>
<protein>
    <recommendedName>
        <fullName evidence="9">Flavoprotein, HI0933 family</fullName>
    </recommendedName>
</protein>
<proteinExistence type="predicted"/>
<keyword evidence="3" id="KW-0274">FAD</keyword>
<dbReference type="RefSeq" id="WP_092717405.1">
    <property type="nucleotide sequence ID" value="NZ_FMBK01000001.1"/>
</dbReference>
<keyword evidence="2" id="KW-0285">Flavoprotein</keyword>
<dbReference type="PANTHER" id="PTHR42887">
    <property type="entry name" value="OS12G0638800 PROTEIN"/>
    <property type="match status" value="1"/>
</dbReference>
<gene>
    <name evidence="7" type="ORF">GA0116959_101206</name>
</gene>
<dbReference type="OrthoDB" id="9773233at2"/>
<evidence type="ECO:0000259" key="6">
    <source>
        <dbReference type="Pfam" id="PF22780"/>
    </source>
</evidence>
<comment type="cofactor">
    <cofactor evidence="1">
        <name>FAD</name>
        <dbReference type="ChEBI" id="CHEBI:57692"/>
    </cofactor>
</comment>
<dbReference type="Pfam" id="PF03486">
    <property type="entry name" value="HI0933_like"/>
    <property type="match status" value="1"/>
</dbReference>
<feature type="domain" description="RsdA/BaiN/AoA(So)-like Rossmann fold-like" evidence="5">
    <location>
        <begin position="7"/>
        <end position="397"/>
    </location>
</feature>
<evidence type="ECO:0000256" key="2">
    <source>
        <dbReference type="ARBA" id="ARBA00022630"/>
    </source>
</evidence>
<dbReference type="SUPFAM" id="SSF160996">
    <property type="entry name" value="HI0933 insert domain-like"/>
    <property type="match status" value="1"/>
</dbReference>